<dbReference type="Pfam" id="PF13404">
    <property type="entry name" value="HTH_AsnC-type"/>
    <property type="match status" value="2"/>
</dbReference>
<dbReference type="SUPFAM" id="SSF54909">
    <property type="entry name" value="Dimeric alpha+beta barrel"/>
    <property type="match status" value="2"/>
</dbReference>
<organism evidence="6">
    <name type="scientific">Streptomyces sp. R44</name>
    <dbReference type="NCBI Taxonomy" id="3238633"/>
    <lineage>
        <taxon>Bacteria</taxon>
        <taxon>Bacillati</taxon>
        <taxon>Actinomycetota</taxon>
        <taxon>Actinomycetes</taxon>
        <taxon>Kitasatosporales</taxon>
        <taxon>Streptomycetaceae</taxon>
        <taxon>Streptomyces</taxon>
    </lineage>
</organism>
<evidence type="ECO:0000256" key="2">
    <source>
        <dbReference type="ARBA" id="ARBA00023125"/>
    </source>
</evidence>
<dbReference type="InterPro" id="IPR011008">
    <property type="entry name" value="Dimeric_a/b-barrel"/>
</dbReference>
<dbReference type="InterPro" id="IPR036390">
    <property type="entry name" value="WH_DNA-bd_sf"/>
</dbReference>
<dbReference type="EMBL" id="CP163444">
    <property type="protein sequence ID" value="XDQ75642.1"/>
    <property type="molecule type" value="Genomic_DNA"/>
</dbReference>
<dbReference type="Pfam" id="PF01037">
    <property type="entry name" value="AsnC_trans_reg"/>
    <property type="match status" value="1"/>
</dbReference>
<dbReference type="InterPro" id="IPR000485">
    <property type="entry name" value="AsnC-type_HTH_dom"/>
</dbReference>
<dbReference type="PROSITE" id="PS50956">
    <property type="entry name" value="HTH_ASNC_2"/>
    <property type="match status" value="1"/>
</dbReference>
<dbReference type="AlphaFoldDB" id="A0AB39T5F0"/>
<dbReference type="GO" id="GO:0005829">
    <property type="term" value="C:cytosol"/>
    <property type="evidence" value="ECO:0007669"/>
    <property type="project" value="TreeGrafter"/>
</dbReference>
<feature type="domain" description="HTH asnC-type" evidence="5">
    <location>
        <begin position="212"/>
        <end position="272"/>
    </location>
</feature>
<name>A0AB39T5F0_9ACTN</name>
<reference evidence="6" key="1">
    <citation type="submission" date="2024-07" db="EMBL/GenBank/DDBJ databases">
        <authorList>
            <person name="Yu S.T."/>
        </authorList>
    </citation>
    <scope>NUCLEOTIDE SEQUENCE</scope>
    <source>
        <strain evidence="6">R44</strain>
    </source>
</reference>
<sequence>MTAERAARHGDGAGSGPGGGVGPGAGGPGVGPGAGGPGPGGGLDALDHGILRVLHRDPRAPFAEVAAAVGAHERTVARRLERMTADGRVAFVAALIPEYQYEGVTAEIAVRCAPGRVHEVALTLAALDETRSVEVATGALDVFVELHATGHDALLTLVDTVIGRLDGVVDIHSAVVLRLLLTASDWAPYDDEPTDVRRHAIEGTALPEPPVVDELDRRLVELLRRDARMSTTRLARELSVGETTARRRLARLTASHVLHLRLHADPAVLGYPVEARFRLGVPHRGLDPAIRLLAREPALRHLVVTSGGTSLLGYSSHRDTRDFQEFTARVFARLEDVTSTETALLMRTYKRAGFTAVQA</sequence>
<dbReference type="Gene3D" id="3.30.70.920">
    <property type="match status" value="2"/>
</dbReference>
<dbReference type="SUPFAM" id="SSF46785">
    <property type="entry name" value="Winged helix' DNA-binding domain"/>
    <property type="match status" value="2"/>
</dbReference>
<dbReference type="PRINTS" id="PR00033">
    <property type="entry name" value="HTHASNC"/>
</dbReference>
<dbReference type="InterPro" id="IPR019887">
    <property type="entry name" value="Tscrpt_reg_AsnC/Lrp_C"/>
</dbReference>
<dbReference type="PANTHER" id="PTHR30154:SF34">
    <property type="entry name" value="TRANSCRIPTIONAL REGULATOR AZLB"/>
    <property type="match status" value="1"/>
</dbReference>
<dbReference type="PANTHER" id="PTHR30154">
    <property type="entry name" value="LEUCINE-RESPONSIVE REGULATORY PROTEIN"/>
    <property type="match status" value="1"/>
</dbReference>
<evidence type="ECO:0000256" key="4">
    <source>
        <dbReference type="SAM" id="MobiDB-lite"/>
    </source>
</evidence>
<gene>
    <name evidence="6" type="ORF">AB5J54_36240</name>
</gene>
<proteinExistence type="predicted"/>
<dbReference type="Gene3D" id="1.10.10.10">
    <property type="entry name" value="Winged helix-like DNA-binding domain superfamily/Winged helix DNA-binding domain"/>
    <property type="match status" value="2"/>
</dbReference>
<evidence type="ECO:0000313" key="6">
    <source>
        <dbReference type="EMBL" id="XDQ75642.1"/>
    </source>
</evidence>
<evidence type="ECO:0000259" key="5">
    <source>
        <dbReference type="PROSITE" id="PS50956"/>
    </source>
</evidence>
<dbReference type="SMART" id="SM00344">
    <property type="entry name" value="HTH_ASNC"/>
    <property type="match status" value="2"/>
</dbReference>
<accession>A0AB39T5F0</accession>
<keyword evidence="3" id="KW-0804">Transcription</keyword>
<dbReference type="RefSeq" id="WP_369148171.1">
    <property type="nucleotide sequence ID" value="NZ_CP163444.1"/>
</dbReference>
<evidence type="ECO:0000256" key="1">
    <source>
        <dbReference type="ARBA" id="ARBA00023015"/>
    </source>
</evidence>
<dbReference type="GO" id="GO:0043200">
    <property type="term" value="P:response to amino acid"/>
    <property type="evidence" value="ECO:0007669"/>
    <property type="project" value="TreeGrafter"/>
</dbReference>
<evidence type="ECO:0000256" key="3">
    <source>
        <dbReference type="ARBA" id="ARBA00023163"/>
    </source>
</evidence>
<feature type="region of interest" description="Disordered" evidence="4">
    <location>
        <begin position="1"/>
        <end position="42"/>
    </location>
</feature>
<protein>
    <submittedName>
        <fullName evidence="6">Lrp/AsnC family transcriptional regulator</fullName>
    </submittedName>
</protein>
<keyword evidence="2" id="KW-0238">DNA-binding</keyword>
<feature type="compositionally biased region" description="Gly residues" evidence="4">
    <location>
        <begin position="12"/>
        <end position="42"/>
    </location>
</feature>
<dbReference type="InterPro" id="IPR019888">
    <property type="entry name" value="Tscrpt_reg_AsnC-like"/>
</dbReference>
<dbReference type="GO" id="GO:0043565">
    <property type="term" value="F:sequence-specific DNA binding"/>
    <property type="evidence" value="ECO:0007669"/>
    <property type="project" value="InterPro"/>
</dbReference>
<feature type="compositionally biased region" description="Basic and acidic residues" evidence="4">
    <location>
        <begin position="1"/>
        <end position="11"/>
    </location>
</feature>
<dbReference type="InterPro" id="IPR036388">
    <property type="entry name" value="WH-like_DNA-bd_sf"/>
</dbReference>
<keyword evidence="1" id="KW-0805">Transcription regulation</keyword>